<keyword evidence="1" id="KW-0645">Protease</keyword>
<evidence type="ECO:0000313" key="1">
    <source>
        <dbReference type="EMBL" id="SIO08945.1"/>
    </source>
</evidence>
<dbReference type="AlphaFoldDB" id="A0A1N6GN80"/>
<dbReference type="Proteomes" id="UP000184932">
    <property type="component" value="Unassembled WGS sequence"/>
</dbReference>
<sequence length="128" mass="14533">MPRDDTHFLATARATVEGMPPALLTAAREVLIRVAEWPTPEMMQSLGITDPRELTGLYEGIPLPEKSASWPAALPDTVWLFRQPILAEWRDRPGQDLDELIAHVTVHEFAHHFGWSDEEIGAIDPWWE</sequence>
<dbReference type="InterPro" id="IPR010428">
    <property type="entry name" value="Zincin_1"/>
</dbReference>
<evidence type="ECO:0000313" key="2">
    <source>
        <dbReference type="Proteomes" id="UP000184932"/>
    </source>
</evidence>
<dbReference type="SUPFAM" id="SSF55486">
    <property type="entry name" value="Metalloproteases ('zincins'), catalytic domain"/>
    <property type="match status" value="1"/>
</dbReference>
<dbReference type="RefSeq" id="WP_074256628.1">
    <property type="nucleotide sequence ID" value="NZ_FSRL01000001.1"/>
</dbReference>
<dbReference type="OrthoDB" id="9806895at2"/>
<dbReference type="Gene3D" id="3.30.2010.20">
    <property type="match status" value="1"/>
</dbReference>
<keyword evidence="1" id="KW-0482">Metalloprotease</keyword>
<dbReference type="Pfam" id="PF06262">
    <property type="entry name" value="Zincin_1"/>
    <property type="match status" value="1"/>
</dbReference>
<organism evidence="1 2">
    <name type="scientific">Vannielia litorea</name>
    <dbReference type="NCBI Taxonomy" id="1217970"/>
    <lineage>
        <taxon>Bacteria</taxon>
        <taxon>Pseudomonadati</taxon>
        <taxon>Pseudomonadota</taxon>
        <taxon>Alphaproteobacteria</taxon>
        <taxon>Rhodobacterales</taxon>
        <taxon>Paracoccaceae</taxon>
        <taxon>Vannielia</taxon>
    </lineage>
</organism>
<keyword evidence="2" id="KW-1185">Reference proteome</keyword>
<dbReference type="GO" id="GO:0008237">
    <property type="term" value="F:metallopeptidase activity"/>
    <property type="evidence" value="ECO:0007669"/>
    <property type="project" value="UniProtKB-KW"/>
</dbReference>
<reference evidence="2" key="1">
    <citation type="submission" date="2016-11" db="EMBL/GenBank/DDBJ databases">
        <authorList>
            <person name="Varghese N."/>
            <person name="Submissions S."/>
        </authorList>
    </citation>
    <scope>NUCLEOTIDE SEQUENCE [LARGE SCALE GENOMIC DNA]</scope>
    <source>
        <strain evidence="2">DSM 29440</strain>
    </source>
</reference>
<dbReference type="CDD" id="cd12952">
    <property type="entry name" value="MMP_ACEL2062"/>
    <property type="match status" value="1"/>
</dbReference>
<dbReference type="InterPro" id="IPR038555">
    <property type="entry name" value="Zincin_1_sf"/>
</dbReference>
<dbReference type="EMBL" id="FSRL01000001">
    <property type="protein sequence ID" value="SIO08945.1"/>
    <property type="molecule type" value="Genomic_DNA"/>
</dbReference>
<protein>
    <submittedName>
        <fullName evidence="1">Predicted Zn-dependent protease, minimal metalloprotease (MMP)-like domain</fullName>
    </submittedName>
</protein>
<proteinExistence type="predicted"/>
<dbReference type="GO" id="GO:0006508">
    <property type="term" value="P:proteolysis"/>
    <property type="evidence" value="ECO:0007669"/>
    <property type="project" value="UniProtKB-KW"/>
</dbReference>
<gene>
    <name evidence="1" type="ORF">SAMN05444002_2633</name>
</gene>
<name>A0A1N6GN80_9RHOB</name>
<keyword evidence="1" id="KW-0378">Hydrolase</keyword>
<accession>A0A1N6GN80</accession>